<proteinExistence type="predicted"/>
<name>A0A0A9AHS8_ARUDO</name>
<dbReference type="AlphaFoldDB" id="A0A0A9AHS8"/>
<sequence>MCFLFLLVWHLSCKYILEVYTPIH</sequence>
<accession>A0A0A9AHS8</accession>
<dbReference type="EMBL" id="GBRH01248462">
    <property type="protein sequence ID" value="JAD49433.1"/>
    <property type="molecule type" value="Transcribed_RNA"/>
</dbReference>
<reference evidence="1" key="2">
    <citation type="journal article" date="2015" name="Data Brief">
        <title>Shoot transcriptome of the giant reed, Arundo donax.</title>
        <authorList>
            <person name="Barrero R.A."/>
            <person name="Guerrero F.D."/>
            <person name="Moolhuijzen P."/>
            <person name="Goolsby J.A."/>
            <person name="Tidwell J."/>
            <person name="Bellgard S.E."/>
            <person name="Bellgard M.I."/>
        </authorList>
    </citation>
    <scope>NUCLEOTIDE SEQUENCE</scope>
    <source>
        <tissue evidence="1">Shoot tissue taken approximately 20 cm above the soil surface</tissue>
    </source>
</reference>
<evidence type="ECO:0000313" key="1">
    <source>
        <dbReference type="EMBL" id="JAD49433.1"/>
    </source>
</evidence>
<reference evidence="1" key="1">
    <citation type="submission" date="2014-09" db="EMBL/GenBank/DDBJ databases">
        <authorList>
            <person name="Magalhaes I.L.F."/>
            <person name="Oliveira U."/>
            <person name="Santos F.R."/>
            <person name="Vidigal T.H.D.A."/>
            <person name="Brescovit A.D."/>
            <person name="Santos A.J."/>
        </authorList>
    </citation>
    <scope>NUCLEOTIDE SEQUENCE</scope>
    <source>
        <tissue evidence="1">Shoot tissue taken approximately 20 cm above the soil surface</tissue>
    </source>
</reference>
<organism evidence="1">
    <name type="scientific">Arundo donax</name>
    <name type="common">Giant reed</name>
    <name type="synonym">Donax arundinaceus</name>
    <dbReference type="NCBI Taxonomy" id="35708"/>
    <lineage>
        <taxon>Eukaryota</taxon>
        <taxon>Viridiplantae</taxon>
        <taxon>Streptophyta</taxon>
        <taxon>Embryophyta</taxon>
        <taxon>Tracheophyta</taxon>
        <taxon>Spermatophyta</taxon>
        <taxon>Magnoliopsida</taxon>
        <taxon>Liliopsida</taxon>
        <taxon>Poales</taxon>
        <taxon>Poaceae</taxon>
        <taxon>PACMAD clade</taxon>
        <taxon>Arundinoideae</taxon>
        <taxon>Arundineae</taxon>
        <taxon>Arundo</taxon>
    </lineage>
</organism>
<protein>
    <submittedName>
        <fullName evidence="1">Uncharacterized protein</fullName>
    </submittedName>
</protein>